<comment type="caution">
    <text evidence="1">The sequence shown here is derived from an EMBL/GenBank/DDBJ whole genome shotgun (WGS) entry which is preliminary data.</text>
</comment>
<dbReference type="EMBL" id="LSRX01000069">
    <property type="protein sequence ID" value="OLQ10925.1"/>
    <property type="molecule type" value="Genomic_DNA"/>
</dbReference>
<sequence length="80" mass="8839">MYATGDEYREEMGRRGLSVLASSVADIWSSKADVCRSALRLLAIASMELFIDFLLDRLEGHQVVMVLGLEAQSELSCRAS</sequence>
<name>A0A1Q9EU22_SYMMI</name>
<evidence type="ECO:0000313" key="1">
    <source>
        <dbReference type="EMBL" id="OLQ10925.1"/>
    </source>
</evidence>
<organism evidence="1 2">
    <name type="scientific">Symbiodinium microadriaticum</name>
    <name type="common">Dinoflagellate</name>
    <name type="synonym">Zooxanthella microadriatica</name>
    <dbReference type="NCBI Taxonomy" id="2951"/>
    <lineage>
        <taxon>Eukaryota</taxon>
        <taxon>Sar</taxon>
        <taxon>Alveolata</taxon>
        <taxon>Dinophyceae</taxon>
        <taxon>Suessiales</taxon>
        <taxon>Symbiodiniaceae</taxon>
        <taxon>Symbiodinium</taxon>
    </lineage>
</organism>
<dbReference type="AlphaFoldDB" id="A0A1Q9EU22"/>
<gene>
    <name evidence="1" type="ORF">AK812_SmicGene5317</name>
</gene>
<dbReference type="Proteomes" id="UP000186817">
    <property type="component" value="Unassembled WGS sequence"/>
</dbReference>
<reference evidence="1 2" key="1">
    <citation type="submission" date="2016-02" db="EMBL/GenBank/DDBJ databases">
        <title>Genome analysis of coral dinoflagellate symbionts highlights evolutionary adaptations to a symbiotic lifestyle.</title>
        <authorList>
            <person name="Aranda M."/>
            <person name="Li Y."/>
            <person name="Liew Y.J."/>
            <person name="Baumgarten S."/>
            <person name="Simakov O."/>
            <person name="Wilson M."/>
            <person name="Piel J."/>
            <person name="Ashoor H."/>
            <person name="Bougouffa S."/>
            <person name="Bajic V.B."/>
            <person name="Ryu T."/>
            <person name="Ravasi T."/>
            <person name="Bayer T."/>
            <person name="Micklem G."/>
            <person name="Kim H."/>
            <person name="Bhak J."/>
            <person name="Lajeunesse T.C."/>
            <person name="Voolstra C.R."/>
        </authorList>
    </citation>
    <scope>NUCLEOTIDE SEQUENCE [LARGE SCALE GENOMIC DNA]</scope>
    <source>
        <strain evidence="1 2">CCMP2467</strain>
    </source>
</reference>
<proteinExistence type="predicted"/>
<protein>
    <submittedName>
        <fullName evidence="1">Uncharacterized protein</fullName>
    </submittedName>
</protein>
<evidence type="ECO:0000313" key="2">
    <source>
        <dbReference type="Proteomes" id="UP000186817"/>
    </source>
</evidence>
<keyword evidence="2" id="KW-1185">Reference proteome</keyword>
<accession>A0A1Q9EU22</accession>